<dbReference type="GeneID" id="25290730"/>
<dbReference type="VEuPathDB" id="FungiDB:Z518_02659"/>
<dbReference type="STRING" id="1442369.A0A0D2IQ63"/>
<dbReference type="Proteomes" id="UP000053617">
    <property type="component" value="Unassembled WGS sequence"/>
</dbReference>
<organism evidence="1 2">
    <name type="scientific">Rhinocladiella mackenziei CBS 650.93</name>
    <dbReference type="NCBI Taxonomy" id="1442369"/>
    <lineage>
        <taxon>Eukaryota</taxon>
        <taxon>Fungi</taxon>
        <taxon>Dikarya</taxon>
        <taxon>Ascomycota</taxon>
        <taxon>Pezizomycotina</taxon>
        <taxon>Eurotiomycetes</taxon>
        <taxon>Chaetothyriomycetidae</taxon>
        <taxon>Chaetothyriales</taxon>
        <taxon>Herpotrichiellaceae</taxon>
        <taxon>Rhinocladiella</taxon>
    </lineage>
</organism>
<evidence type="ECO:0000313" key="2">
    <source>
        <dbReference type="Proteomes" id="UP000053617"/>
    </source>
</evidence>
<dbReference type="HOGENOM" id="CLU_2414478_0_0_1"/>
<accession>A0A0D2IQ63</accession>
<keyword evidence="2" id="KW-1185">Reference proteome</keyword>
<proteinExistence type="predicted"/>
<sequence length="92" mass="9818">MQCGCARSLATATSHISQRIHYQNANNDSKPNTTAWKDPTDICANDDLGETQPSFSIAPPAKAATDIFVDINFAVNATGSLAWIIDNSTFGT</sequence>
<evidence type="ECO:0000313" key="1">
    <source>
        <dbReference type="EMBL" id="KIX08004.1"/>
    </source>
</evidence>
<name>A0A0D2IQ63_9EURO</name>
<dbReference type="RefSeq" id="XP_013275140.1">
    <property type="nucleotide sequence ID" value="XM_013419686.1"/>
</dbReference>
<dbReference type="AlphaFoldDB" id="A0A0D2IQ63"/>
<protein>
    <submittedName>
        <fullName evidence="1">Rhinocladiella mackenziei CBS 650.93 unplaced genomic scaffold supercont1.2, whole genome shotgun sequence</fullName>
    </submittedName>
</protein>
<dbReference type="EMBL" id="KN847476">
    <property type="protein sequence ID" value="KIX08004.1"/>
    <property type="molecule type" value="Genomic_DNA"/>
</dbReference>
<gene>
    <name evidence="1" type="ORF">Z518_02659</name>
</gene>
<reference evidence="1 2" key="1">
    <citation type="submission" date="2015-01" db="EMBL/GenBank/DDBJ databases">
        <title>The Genome Sequence of Rhinocladiella mackenzie CBS 650.93.</title>
        <authorList>
            <consortium name="The Broad Institute Genomics Platform"/>
            <person name="Cuomo C."/>
            <person name="de Hoog S."/>
            <person name="Gorbushina A."/>
            <person name="Stielow B."/>
            <person name="Teixiera M."/>
            <person name="Abouelleil A."/>
            <person name="Chapman S.B."/>
            <person name="Priest M."/>
            <person name="Young S.K."/>
            <person name="Wortman J."/>
            <person name="Nusbaum C."/>
            <person name="Birren B."/>
        </authorList>
    </citation>
    <scope>NUCLEOTIDE SEQUENCE [LARGE SCALE GENOMIC DNA]</scope>
    <source>
        <strain evidence="1 2">CBS 650.93</strain>
    </source>
</reference>